<dbReference type="AlphaFoldDB" id="A0A8S9PXD2"/>
<feature type="compositionally biased region" description="Basic and acidic residues" evidence="1">
    <location>
        <begin position="107"/>
        <end position="125"/>
    </location>
</feature>
<sequence>MLWFLQLPINSLINTFPRITISDLQTRSKLLSRRHKKEFATDDAVVQDNWAHLLRQSNLRTKLEDRSPASTYPPPTETDTSTEQKSPHRHKGERERRHGAPQARPENNFKEEPNTTSKDKSEHKWNGPPHHALTLERLTRRADDPPARHSTHDHRRSTEEPKADREKQRSKDHRPQTPKQTQPRSHEPMGDLPSNSRTAELEGHTTKTRKKTTSQRSGA</sequence>
<gene>
    <name evidence="2" type="ORF">F2Q69_00049405</name>
</gene>
<dbReference type="Proteomes" id="UP000712600">
    <property type="component" value="Unassembled WGS sequence"/>
</dbReference>
<reference evidence="2" key="1">
    <citation type="submission" date="2019-12" db="EMBL/GenBank/DDBJ databases">
        <title>Genome sequencing and annotation of Brassica cretica.</title>
        <authorList>
            <person name="Studholme D.J."/>
            <person name="Sarris P."/>
        </authorList>
    </citation>
    <scope>NUCLEOTIDE SEQUENCE</scope>
    <source>
        <strain evidence="2">PFS-109/04</strain>
        <tissue evidence="2">Leaf</tissue>
    </source>
</reference>
<accession>A0A8S9PXD2</accession>
<dbReference type="EMBL" id="QGKX02001347">
    <property type="protein sequence ID" value="KAF3525988.1"/>
    <property type="molecule type" value="Genomic_DNA"/>
</dbReference>
<evidence type="ECO:0000313" key="3">
    <source>
        <dbReference type="Proteomes" id="UP000712600"/>
    </source>
</evidence>
<feature type="compositionally biased region" description="Basic and acidic residues" evidence="1">
    <location>
        <begin position="133"/>
        <end position="147"/>
    </location>
</feature>
<feature type="compositionally biased region" description="Basic and acidic residues" evidence="1">
    <location>
        <begin position="156"/>
        <end position="175"/>
    </location>
</feature>
<protein>
    <submittedName>
        <fullName evidence="2">Uncharacterized protein</fullName>
    </submittedName>
</protein>
<evidence type="ECO:0000256" key="1">
    <source>
        <dbReference type="SAM" id="MobiDB-lite"/>
    </source>
</evidence>
<feature type="region of interest" description="Disordered" evidence="1">
    <location>
        <begin position="61"/>
        <end position="219"/>
    </location>
</feature>
<proteinExistence type="predicted"/>
<comment type="caution">
    <text evidence="2">The sequence shown here is derived from an EMBL/GenBank/DDBJ whole genome shotgun (WGS) entry which is preliminary data.</text>
</comment>
<organism evidence="2 3">
    <name type="scientific">Brassica cretica</name>
    <name type="common">Mustard</name>
    <dbReference type="NCBI Taxonomy" id="69181"/>
    <lineage>
        <taxon>Eukaryota</taxon>
        <taxon>Viridiplantae</taxon>
        <taxon>Streptophyta</taxon>
        <taxon>Embryophyta</taxon>
        <taxon>Tracheophyta</taxon>
        <taxon>Spermatophyta</taxon>
        <taxon>Magnoliopsida</taxon>
        <taxon>eudicotyledons</taxon>
        <taxon>Gunneridae</taxon>
        <taxon>Pentapetalae</taxon>
        <taxon>rosids</taxon>
        <taxon>malvids</taxon>
        <taxon>Brassicales</taxon>
        <taxon>Brassicaceae</taxon>
        <taxon>Brassiceae</taxon>
        <taxon>Brassica</taxon>
    </lineage>
</organism>
<name>A0A8S9PXD2_BRACR</name>
<evidence type="ECO:0000313" key="2">
    <source>
        <dbReference type="EMBL" id="KAF3525988.1"/>
    </source>
</evidence>